<evidence type="ECO:0000256" key="7">
    <source>
        <dbReference type="SAM" id="SignalP"/>
    </source>
</evidence>
<evidence type="ECO:0000313" key="9">
    <source>
        <dbReference type="EMBL" id="QBK04017.1"/>
    </source>
</evidence>
<dbReference type="EMBL" id="CP031395">
    <property type="protein sequence ID" value="QBK04017.1"/>
    <property type="molecule type" value="Genomic_DNA"/>
</dbReference>
<dbReference type="InterPro" id="IPR001915">
    <property type="entry name" value="Peptidase_M48"/>
</dbReference>
<reference evidence="9 10" key="1">
    <citation type="submission" date="2018-07" db="EMBL/GenBank/DDBJ databases">
        <title>Exploring interactions and the metabolic potential of the ultra-small soil bacteria Hylemonella gracilis.</title>
        <authorList>
            <person name="Tyc O."/>
            <person name="Kulkarni P."/>
            <person name="Gawehns F."/>
            <person name="Hundscheid M."/>
            <person name="Zweers H."/>
            <person name="Garbeva P."/>
        </authorList>
    </citation>
    <scope>NUCLEOTIDE SEQUENCE [LARGE SCALE GENOMIC DNA]</scope>
    <source>
        <strain evidence="9 10">NS1</strain>
    </source>
</reference>
<name>A0A4P6UIW5_9BURK</name>
<evidence type="ECO:0000259" key="8">
    <source>
        <dbReference type="Pfam" id="PF01435"/>
    </source>
</evidence>
<protein>
    <submittedName>
        <fullName evidence="9">Peptidase M48</fullName>
    </submittedName>
</protein>
<dbReference type="GO" id="GO:0051603">
    <property type="term" value="P:proteolysis involved in protein catabolic process"/>
    <property type="evidence" value="ECO:0007669"/>
    <property type="project" value="TreeGrafter"/>
</dbReference>
<feature type="chain" id="PRO_5020366430" evidence="7">
    <location>
        <begin position="24"/>
        <end position="520"/>
    </location>
</feature>
<feature type="signal peptide" evidence="7">
    <location>
        <begin position="1"/>
        <end position="23"/>
    </location>
</feature>
<dbReference type="GO" id="GO:0046872">
    <property type="term" value="F:metal ion binding"/>
    <property type="evidence" value="ECO:0007669"/>
    <property type="project" value="UniProtKB-KW"/>
</dbReference>
<dbReference type="KEGG" id="hgr:DW355_03795"/>
<accession>A0A4P6UIW5</accession>
<dbReference type="Proteomes" id="UP000292939">
    <property type="component" value="Chromosome"/>
</dbReference>
<keyword evidence="2" id="KW-0645">Protease</keyword>
<sequence>MRFDGLKRKLLCLSLACSVGAMAQGSPNALPALGDGLEMSTGAERQLGDRIARELYRSSAYVDDAVLGDYVEGLWLRLMAAARLRGELRPEMDEQYAWTVLLGRDRSVNAFALPGGYMGVHLGLIASVDDADELASVLAHELSHITQRHIARMISRQGQQAPWMIAAMILGILAASSSPDAAGALIVGGQAATVQGQLNFSRDMEREADRVGYGVMTQAGFNGQGFASMFQKLLQANRHNDTGAFPYLRSHPLTTERIADMQARQQLQASSAQVADTDTAMAHAMLAARARVLADPSVDMLRAAVAQAEVQLPGTSVTDPPQPSARQAAVLYAAAWAAGELRDPMTAQKWWTRLQAMALARPQAAYQVRLLGAELALSAGDAPRALALLDLPVPTVAASEKIPRAQRLLRARALTMAGLDGAARAAQMLQVWLAEHPRDAQAWQLLSAACTAQGQTLRAVRADAEAYVVHFDYAAARDRYVAAQDLIRRGATSNDYIEASIIETRSKQVDALLREQMRER</sequence>
<dbReference type="GO" id="GO:0016020">
    <property type="term" value="C:membrane"/>
    <property type="evidence" value="ECO:0007669"/>
    <property type="project" value="TreeGrafter"/>
</dbReference>
<evidence type="ECO:0000256" key="1">
    <source>
        <dbReference type="ARBA" id="ARBA00001947"/>
    </source>
</evidence>
<evidence type="ECO:0000256" key="3">
    <source>
        <dbReference type="ARBA" id="ARBA00022723"/>
    </source>
</evidence>
<organism evidence="9 10">
    <name type="scientific">Hylemonella gracilis</name>
    <dbReference type="NCBI Taxonomy" id="80880"/>
    <lineage>
        <taxon>Bacteria</taxon>
        <taxon>Pseudomonadati</taxon>
        <taxon>Pseudomonadota</taxon>
        <taxon>Betaproteobacteria</taxon>
        <taxon>Burkholderiales</taxon>
        <taxon>Comamonadaceae</taxon>
        <taxon>Hylemonella</taxon>
    </lineage>
</organism>
<evidence type="ECO:0000256" key="5">
    <source>
        <dbReference type="ARBA" id="ARBA00022833"/>
    </source>
</evidence>
<dbReference type="RefSeq" id="WP_131278025.1">
    <property type="nucleotide sequence ID" value="NZ_CP031395.1"/>
</dbReference>
<keyword evidence="3" id="KW-0479">Metal-binding</keyword>
<keyword evidence="5" id="KW-0862">Zinc</keyword>
<evidence type="ECO:0000313" key="10">
    <source>
        <dbReference type="Proteomes" id="UP000292939"/>
    </source>
</evidence>
<comment type="cofactor">
    <cofactor evidence="1">
        <name>Zn(2+)</name>
        <dbReference type="ChEBI" id="CHEBI:29105"/>
    </cofactor>
</comment>
<dbReference type="Pfam" id="PF01435">
    <property type="entry name" value="Peptidase_M48"/>
    <property type="match status" value="1"/>
</dbReference>
<evidence type="ECO:0000256" key="6">
    <source>
        <dbReference type="ARBA" id="ARBA00023049"/>
    </source>
</evidence>
<dbReference type="OrthoDB" id="9810445at2"/>
<dbReference type="AlphaFoldDB" id="A0A4P6UIW5"/>
<keyword evidence="7" id="KW-0732">Signal</keyword>
<evidence type="ECO:0000256" key="4">
    <source>
        <dbReference type="ARBA" id="ARBA00022801"/>
    </source>
</evidence>
<dbReference type="PANTHER" id="PTHR22726:SF1">
    <property type="entry name" value="METALLOENDOPEPTIDASE OMA1, MITOCHONDRIAL"/>
    <property type="match status" value="1"/>
</dbReference>
<feature type="domain" description="Peptidase M48" evidence="8">
    <location>
        <begin position="98"/>
        <end position="264"/>
    </location>
</feature>
<gene>
    <name evidence="9" type="ORF">DW355_03795</name>
</gene>
<dbReference type="Gene3D" id="3.30.2010.10">
    <property type="entry name" value="Metalloproteases ('zincins'), catalytic domain"/>
    <property type="match status" value="1"/>
</dbReference>
<proteinExistence type="predicted"/>
<evidence type="ECO:0000256" key="2">
    <source>
        <dbReference type="ARBA" id="ARBA00022670"/>
    </source>
</evidence>
<dbReference type="GO" id="GO:0004222">
    <property type="term" value="F:metalloendopeptidase activity"/>
    <property type="evidence" value="ECO:0007669"/>
    <property type="project" value="InterPro"/>
</dbReference>
<dbReference type="PANTHER" id="PTHR22726">
    <property type="entry name" value="METALLOENDOPEPTIDASE OMA1"/>
    <property type="match status" value="1"/>
</dbReference>
<keyword evidence="6" id="KW-0482">Metalloprotease</keyword>
<keyword evidence="4" id="KW-0378">Hydrolase</keyword>
<dbReference type="InterPro" id="IPR051156">
    <property type="entry name" value="Mito/Outer_Membr_Metalloprot"/>
</dbReference>